<dbReference type="Proteomes" id="UP000256379">
    <property type="component" value="Unassembled WGS sequence"/>
</dbReference>
<evidence type="ECO:0000259" key="1">
    <source>
        <dbReference type="Pfam" id="PF11741"/>
    </source>
</evidence>
<evidence type="ECO:0000313" key="2">
    <source>
        <dbReference type="EMBL" id="RDU65915.1"/>
    </source>
</evidence>
<reference evidence="2 3" key="1">
    <citation type="submission" date="2018-04" db="EMBL/GenBank/DDBJ databases">
        <title>Novel Campyloabacter and Helicobacter Species and Strains.</title>
        <authorList>
            <person name="Mannion A.J."/>
            <person name="Shen Z."/>
            <person name="Fox J.G."/>
        </authorList>
    </citation>
    <scope>NUCLEOTIDE SEQUENCE [LARGE SCALE GENOMIC DNA]</scope>
    <source>
        <strain evidence="2 3">MIT 17-337</strain>
    </source>
</reference>
<evidence type="ECO:0000313" key="3">
    <source>
        <dbReference type="Proteomes" id="UP000256379"/>
    </source>
</evidence>
<proteinExistence type="predicted"/>
<feature type="domain" description="AMIN" evidence="1">
    <location>
        <begin position="105"/>
        <end position="181"/>
    </location>
</feature>
<comment type="caution">
    <text evidence="2">The sequence shown here is derived from an EMBL/GenBank/DDBJ whole genome shotgun (WGS) entry which is preliminary data.</text>
</comment>
<protein>
    <submittedName>
        <fullName evidence="2">AMIN domain-containing protein</fullName>
    </submittedName>
</protein>
<sequence>MFATALFANNPFMINTNQRDFQAQQKNKGKKHLTTENIQLPSNARELKSVSLTFQNLDGTTETRELKVDKTIDWHYPIKITQQEAIRNISKRYFSLNDFEFLMEGTTIVISSPKHRIIRHFLLASPTTIIVDFSRDGGNVYDGKVGTGEQYFSEVSVNARKDFYRVTITLDGIYKYKLKSGKNNTHTITLE</sequence>
<dbReference type="Pfam" id="PF11741">
    <property type="entry name" value="AMIN"/>
    <property type="match status" value="1"/>
</dbReference>
<keyword evidence="3" id="KW-1185">Reference proteome</keyword>
<dbReference type="InterPro" id="IPR021731">
    <property type="entry name" value="AMIN_dom"/>
</dbReference>
<gene>
    <name evidence="2" type="ORF">CQA53_05420</name>
</gene>
<dbReference type="EMBL" id="NXLQ01000009">
    <property type="protein sequence ID" value="RDU65915.1"/>
    <property type="molecule type" value="Genomic_DNA"/>
</dbReference>
<dbReference type="AlphaFoldDB" id="A0A3D8ILT0"/>
<accession>A0A3D8ILT0</accession>
<organism evidence="2 3">
    <name type="scientific">Helicobacter didelphidarum</name>
    <dbReference type="NCBI Taxonomy" id="2040648"/>
    <lineage>
        <taxon>Bacteria</taxon>
        <taxon>Pseudomonadati</taxon>
        <taxon>Campylobacterota</taxon>
        <taxon>Epsilonproteobacteria</taxon>
        <taxon>Campylobacterales</taxon>
        <taxon>Helicobacteraceae</taxon>
        <taxon>Helicobacter</taxon>
    </lineage>
</organism>
<name>A0A3D8ILT0_9HELI</name>
<dbReference type="OrthoDB" id="5340273at2"/>